<dbReference type="InterPro" id="IPR011528">
    <property type="entry name" value="NERD"/>
</dbReference>
<accession>A0A367MGB3</accession>
<proteinExistence type="predicted"/>
<protein>
    <submittedName>
        <fullName evidence="1">NERD domain-containing protein</fullName>
    </submittedName>
</protein>
<organism evidence="1 2">
    <name type="scientific">Pseudomonas aeruginosa</name>
    <dbReference type="NCBI Taxonomy" id="287"/>
    <lineage>
        <taxon>Bacteria</taxon>
        <taxon>Pseudomonadati</taxon>
        <taxon>Pseudomonadota</taxon>
        <taxon>Gammaproteobacteria</taxon>
        <taxon>Pseudomonadales</taxon>
        <taxon>Pseudomonadaceae</taxon>
        <taxon>Pseudomonas</taxon>
    </lineage>
</organism>
<name>A0A367MGB3_PSEAI</name>
<dbReference type="EMBL" id="QORE01000065">
    <property type="protein sequence ID" value="RCI76182.1"/>
    <property type="molecule type" value="Genomic_DNA"/>
</dbReference>
<dbReference type="AlphaFoldDB" id="A0A367MGB3"/>
<evidence type="ECO:0000313" key="1">
    <source>
        <dbReference type="EMBL" id="RCI76182.1"/>
    </source>
</evidence>
<comment type="caution">
    <text evidence="1">The sequence shown here is derived from an EMBL/GenBank/DDBJ whole genome shotgun (WGS) entry which is preliminary data.</text>
</comment>
<dbReference type="PROSITE" id="PS50965">
    <property type="entry name" value="NERD"/>
    <property type="match status" value="1"/>
</dbReference>
<sequence length="111" mass="12622">MDYSPIVAQVWGMLTWFIPAALLIGLFKSPWAKGQVGELLVRLFAHWQLDKQTYRRLHNVTLNTPDGTTQIDHVFFSPYGIFVLETAGFQHLPIGLYRCNGEPCCRSQALV</sequence>
<evidence type="ECO:0000313" key="2">
    <source>
        <dbReference type="Proteomes" id="UP000253594"/>
    </source>
</evidence>
<dbReference type="Proteomes" id="UP000253594">
    <property type="component" value="Unassembled WGS sequence"/>
</dbReference>
<dbReference type="RefSeq" id="WP_010793498.1">
    <property type="nucleotide sequence ID" value="NZ_BSAO01000007.1"/>
</dbReference>
<reference evidence="1 2" key="1">
    <citation type="submission" date="2018-07" db="EMBL/GenBank/DDBJ databases">
        <title>Mechanisms of high-level aminoglycoside resistance among Gram-negative pathogens in Brazil.</title>
        <authorList>
            <person name="Ballaben A.S."/>
            <person name="Darini A.L.C."/>
            <person name="Doi Y."/>
        </authorList>
    </citation>
    <scope>NUCLEOTIDE SEQUENCE [LARGE SCALE GENOMIC DNA]</scope>
    <source>
        <strain evidence="1 2">B2-305</strain>
    </source>
</reference>
<gene>
    <name evidence="1" type="ORF">DT376_03740</name>
</gene>
<dbReference type="Pfam" id="PF08378">
    <property type="entry name" value="NERD"/>
    <property type="match status" value="1"/>
</dbReference>